<proteinExistence type="predicted"/>
<keyword evidence="1" id="KW-0812">Transmembrane</keyword>
<organism evidence="2 3">
    <name type="scientific">Sulfurimonas diazotrophicus</name>
    <dbReference type="NCBI Taxonomy" id="3131939"/>
    <lineage>
        <taxon>Bacteria</taxon>
        <taxon>Pseudomonadati</taxon>
        <taxon>Campylobacterota</taxon>
        <taxon>Epsilonproteobacteria</taxon>
        <taxon>Campylobacterales</taxon>
        <taxon>Sulfurimonadaceae</taxon>
        <taxon>Sulfurimonas</taxon>
    </lineage>
</organism>
<keyword evidence="1" id="KW-0472">Membrane</keyword>
<dbReference type="EMBL" id="CP147920">
    <property type="protein sequence ID" value="XAU15401.1"/>
    <property type="molecule type" value="Genomic_DNA"/>
</dbReference>
<accession>A0ABZ3HA51</accession>
<gene>
    <name evidence="2" type="ORF">WCY31_01570</name>
</gene>
<dbReference type="RefSeq" id="WP_345972886.1">
    <property type="nucleotide sequence ID" value="NZ_CP147920.1"/>
</dbReference>
<keyword evidence="3" id="KW-1185">Reference proteome</keyword>
<dbReference type="Proteomes" id="UP001447842">
    <property type="component" value="Chromosome"/>
</dbReference>
<keyword evidence="1" id="KW-1133">Transmembrane helix</keyword>
<protein>
    <submittedName>
        <fullName evidence="2">DUF4492 domain-containing protein</fullName>
    </submittedName>
</protein>
<dbReference type="Pfam" id="PF14899">
    <property type="entry name" value="DUF4492"/>
    <property type="match status" value="1"/>
</dbReference>
<dbReference type="InterPro" id="IPR027853">
    <property type="entry name" value="DUF4492"/>
</dbReference>
<feature type="transmembrane region" description="Helical" evidence="1">
    <location>
        <begin position="21"/>
        <end position="43"/>
    </location>
</feature>
<sequence>MKLSAIYRFYRDGFSAMRLGRTLWTVVAVKLLILFGVIKMLFFSDTLQSRFDSDEARQEYVSRQLTGTP</sequence>
<reference evidence="2 3" key="1">
    <citation type="submission" date="2024-03" db="EMBL/GenBank/DDBJ databases">
        <title>Sulfurimonas sp. HSL3-1.</title>
        <authorList>
            <person name="Wang S."/>
        </authorList>
    </citation>
    <scope>NUCLEOTIDE SEQUENCE [LARGE SCALE GENOMIC DNA]</scope>
    <source>
        <strain evidence="2 3">HSL3-1</strain>
    </source>
</reference>
<evidence type="ECO:0000313" key="2">
    <source>
        <dbReference type="EMBL" id="XAU15401.1"/>
    </source>
</evidence>
<evidence type="ECO:0000313" key="3">
    <source>
        <dbReference type="Proteomes" id="UP001447842"/>
    </source>
</evidence>
<name>A0ABZ3HA51_9BACT</name>
<evidence type="ECO:0000256" key="1">
    <source>
        <dbReference type="SAM" id="Phobius"/>
    </source>
</evidence>